<protein>
    <submittedName>
        <fullName evidence="1">Uncharacterized protein</fullName>
    </submittedName>
</protein>
<dbReference type="AlphaFoldDB" id="A0A3N7HVY4"/>
<sequence>MTLGAAHAATPAPSAAPLQLSVAGQAPVTLAHLRTLPPDTPVRTAGGRVVTAKQMIALTDAIRSASSRPRVASETGFSHPQGPAATELSRGAYLPAVLNRPGSDVVQLPNGAKLTVSDLHRLDAVMQRWKGHGIVQAQPSRPNLAGPAVVVHDAHELQALQGKPDSTVLENAKGVRVTLGELRAQAKATAVPKRAR</sequence>
<accession>A0A3N7HVY4</accession>
<name>A0A3N7HVY4_9BURK</name>
<reference evidence="1 2" key="1">
    <citation type="submission" date="2018-08" db="EMBL/GenBank/DDBJ databases">
        <authorList>
            <person name="Khan S.A."/>
            <person name="Jeon C.O."/>
            <person name="Chun B.H."/>
            <person name="Jeong S.E."/>
        </authorList>
    </citation>
    <scope>NUCLEOTIDE SEQUENCE [LARGE SCALE GENOMIC DNA]</scope>
    <source>
        <strain evidence="1 2">S-16</strain>
    </source>
</reference>
<evidence type="ECO:0000313" key="1">
    <source>
        <dbReference type="EMBL" id="RQP26467.1"/>
    </source>
</evidence>
<gene>
    <name evidence="1" type="ORF">DZC73_05525</name>
</gene>
<proteinExistence type="predicted"/>
<evidence type="ECO:0000313" key="2">
    <source>
        <dbReference type="Proteomes" id="UP000267464"/>
    </source>
</evidence>
<reference evidence="1 2" key="2">
    <citation type="submission" date="2018-12" db="EMBL/GenBank/DDBJ databases">
        <title>Rhizobacter gummiphilus sp. nov., a rubber-degrading bacterium isolated from the soil of a botanical garden in Japan.</title>
        <authorList>
            <person name="Shunsuke S.S."/>
        </authorList>
    </citation>
    <scope>NUCLEOTIDE SEQUENCE [LARGE SCALE GENOMIC DNA]</scope>
    <source>
        <strain evidence="1 2">S-16</strain>
    </source>
</reference>
<dbReference type="EMBL" id="QUSW01000001">
    <property type="protein sequence ID" value="RQP26467.1"/>
    <property type="molecule type" value="Genomic_DNA"/>
</dbReference>
<organism evidence="1 2">
    <name type="scientific">Piscinibacter terrae</name>
    <dbReference type="NCBI Taxonomy" id="2496871"/>
    <lineage>
        <taxon>Bacteria</taxon>
        <taxon>Pseudomonadati</taxon>
        <taxon>Pseudomonadota</taxon>
        <taxon>Betaproteobacteria</taxon>
        <taxon>Burkholderiales</taxon>
        <taxon>Sphaerotilaceae</taxon>
        <taxon>Piscinibacter</taxon>
    </lineage>
</organism>
<dbReference type="Proteomes" id="UP000267464">
    <property type="component" value="Unassembled WGS sequence"/>
</dbReference>
<keyword evidence="2" id="KW-1185">Reference proteome</keyword>
<comment type="caution">
    <text evidence="1">The sequence shown here is derived from an EMBL/GenBank/DDBJ whole genome shotgun (WGS) entry which is preliminary data.</text>
</comment>